<evidence type="ECO:0000313" key="6">
    <source>
        <dbReference type="Proteomes" id="UP000826271"/>
    </source>
</evidence>
<organism evidence="5 6">
    <name type="scientific">Buddleja alternifolia</name>
    <dbReference type="NCBI Taxonomy" id="168488"/>
    <lineage>
        <taxon>Eukaryota</taxon>
        <taxon>Viridiplantae</taxon>
        <taxon>Streptophyta</taxon>
        <taxon>Embryophyta</taxon>
        <taxon>Tracheophyta</taxon>
        <taxon>Spermatophyta</taxon>
        <taxon>Magnoliopsida</taxon>
        <taxon>eudicotyledons</taxon>
        <taxon>Gunneridae</taxon>
        <taxon>Pentapetalae</taxon>
        <taxon>asterids</taxon>
        <taxon>lamiids</taxon>
        <taxon>Lamiales</taxon>
        <taxon>Scrophulariaceae</taxon>
        <taxon>Buddlejeae</taxon>
        <taxon>Buddleja</taxon>
    </lineage>
</organism>
<dbReference type="InterPro" id="IPR011333">
    <property type="entry name" value="SKP1/BTB/POZ_sf"/>
</dbReference>
<dbReference type="InterPro" id="IPR002083">
    <property type="entry name" value="MATH/TRAF_dom"/>
</dbReference>
<dbReference type="SUPFAM" id="SSF49599">
    <property type="entry name" value="TRAF domain-like"/>
    <property type="match status" value="1"/>
</dbReference>
<protein>
    <submittedName>
        <fullName evidence="5">Uncharacterized protein</fullName>
    </submittedName>
</protein>
<feature type="domain" description="MATH" evidence="4">
    <location>
        <begin position="19"/>
        <end position="149"/>
    </location>
</feature>
<dbReference type="InterPro" id="IPR045005">
    <property type="entry name" value="BPM1-6"/>
</dbReference>
<dbReference type="SUPFAM" id="SSF54695">
    <property type="entry name" value="POZ domain"/>
    <property type="match status" value="1"/>
</dbReference>
<dbReference type="Gene3D" id="2.60.210.10">
    <property type="entry name" value="Apoptosis, Tumor Necrosis Factor Receptor Associated Protein 2, Chain A"/>
    <property type="match status" value="1"/>
</dbReference>
<feature type="domain" description="BTB" evidence="3">
    <location>
        <begin position="183"/>
        <end position="247"/>
    </location>
</feature>
<evidence type="ECO:0000259" key="4">
    <source>
        <dbReference type="PROSITE" id="PS50144"/>
    </source>
</evidence>
<dbReference type="Pfam" id="PF22486">
    <property type="entry name" value="MATH_2"/>
    <property type="match status" value="1"/>
</dbReference>
<dbReference type="Gene3D" id="1.25.40.420">
    <property type="match status" value="1"/>
</dbReference>
<dbReference type="EMBL" id="WHWC01000007">
    <property type="protein sequence ID" value="KAG8378634.1"/>
    <property type="molecule type" value="Genomic_DNA"/>
</dbReference>
<reference evidence="5" key="1">
    <citation type="submission" date="2019-10" db="EMBL/GenBank/DDBJ databases">
        <authorList>
            <person name="Zhang R."/>
            <person name="Pan Y."/>
            <person name="Wang J."/>
            <person name="Ma R."/>
            <person name="Yu S."/>
        </authorList>
    </citation>
    <scope>NUCLEOTIDE SEQUENCE</scope>
    <source>
        <strain evidence="5">LA-IB0</strain>
        <tissue evidence="5">Leaf</tissue>
    </source>
</reference>
<dbReference type="InterPro" id="IPR000210">
    <property type="entry name" value="BTB/POZ_dom"/>
</dbReference>
<dbReference type="PROSITE" id="PS50097">
    <property type="entry name" value="BTB"/>
    <property type="match status" value="1"/>
</dbReference>
<dbReference type="PROSITE" id="PS50144">
    <property type="entry name" value="MATH"/>
    <property type="match status" value="1"/>
</dbReference>
<comment type="similarity">
    <text evidence="2">Belongs to the Tdpoz family.</text>
</comment>
<dbReference type="InterPro" id="IPR008974">
    <property type="entry name" value="TRAF-like"/>
</dbReference>
<dbReference type="PANTHER" id="PTHR26379">
    <property type="entry name" value="BTB/POZ AND MATH DOMAIN-CONTAINING PROTEIN 1"/>
    <property type="match status" value="1"/>
</dbReference>
<evidence type="ECO:0000259" key="3">
    <source>
        <dbReference type="PROSITE" id="PS50097"/>
    </source>
</evidence>
<dbReference type="Pfam" id="PF24570">
    <property type="entry name" value="BACK_BPM_SPOP"/>
    <property type="match status" value="1"/>
</dbReference>
<dbReference type="SMART" id="SM00225">
    <property type="entry name" value="BTB"/>
    <property type="match status" value="1"/>
</dbReference>
<evidence type="ECO:0000256" key="2">
    <source>
        <dbReference type="ARBA" id="ARBA00010846"/>
    </source>
</evidence>
<dbReference type="Gene3D" id="3.30.710.10">
    <property type="entry name" value="Potassium Channel Kv1.1, Chain A"/>
    <property type="match status" value="1"/>
</dbReference>
<gene>
    <name evidence="5" type="ORF">BUALT_Bualt07G0005800</name>
</gene>
<keyword evidence="6" id="KW-1185">Reference proteome</keyword>
<dbReference type="InterPro" id="IPR056423">
    <property type="entry name" value="BACK_BPM_SPOP"/>
</dbReference>
<evidence type="ECO:0000313" key="5">
    <source>
        <dbReference type="EMBL" id="KAG8378634.1"/>
    </source>
</evidence>
<dbReference type="GO" id="GO:0016567">
    <property type="term" value="P:protein ubiquitination"/>
    <property type="evidence" value="ECO:0007669"/>
    <property type="project" value="InterPro"/>
</dbReference>
<dbReference type="PANTHER" id="PTHR26379:SF466">
    <property type="entry name" value="BTB_POZ AND MATH DOMAIN-CONTAINING PROTEIN 4"/>
    <property type="match status" value="1"/>
</dbReference>
<sequence>MADDNSEESCSVTVRRMEKGCHDFVVKNYNSLCKDVDKVIESEQFAVGDHSWTLCFYPGGKTIDAHNAGYASLFVSPKSQTLQCLFQFSVLNQSGKGKNYTTSLFRNRPKQLVTVKRNTFAGHSRYIKRTMLESSDYLKDDCLKIRGTIGVLTTHIQKMPIIRVPESNIGTGFAKFLESREGADVSFQVAGETFCAHKCMLAARSPVFMSCLSEDQQHQEIDIPNMEPRIFKALLWFIYTGMVQEDDQEAFGGSPCLILESFWGKMLAAADHFQLKGLKKICESRILERLSGESVAYLLHLADLYHATELKDVCFKFLAENQFDIMDSDGSNYLKEACPLLYLELAGCNENPMVQLNRGKERHFCSKILSVVKDSFGGMFLPWDATYMQLKAKEA</sequence>
<dbReference type="Pfam" id="PF00651">
    <property type="entry name" value="BTB"/>
    <property type="match status" value="1"/>
</dbReference>
<comment type="caution">
    <text evidence="5">The sequence shown here is derived from an EMBL/GenBank/DDBJ whole genome shotgun (WGS) entry which is preliminary data.</text>
</comment>
<comment type="pathway">
    <text evidence="1">Protein modification; protein ubiquitination.</text>
</comment>
<proteinExistence type="inferred from homology"/>
<dbReference type="CDD" id="cd00121">
    <property type="entry name" value="MATH"/>
    <property type="match status" value="1"/>
</dbReference>
<dbReference type="Proteomes" id="UP000826271">
    <property type="component" value="Unassembled WGS sequence"/>
</dbReference>
<dbReference type="AlphaFoldDB" id="A0AAV6XEV0"/>
<accession>A0AAV6XEV0</accession>
<name>A0AAV6XEV0_9LAMI</name>
<evidence type="ECO:0000256" key="1">
    <source>
        <dbReference type="ARBA" id="ARBA00004906"/>
    </source>
</evidence>